<dbReference type="EMBL" id="UINC01034905">
    <property type="protein sequence ID" value="SVB26467.1"/>
    <property type="molecule type" value="Genomic_DNA"/>
</dbReference>
<dbReference type="InterPro" id="IPR027417">
    <property type="entry name" value="P-loop_NTPase"/>
</dbReference>
<dbReference type="GO" id="GO:0098796">
    <property type="term" value="C:membrane protein complex"/>
    <property type="evidence" value="ECO:0007669"/>
    <property type="project" value="UniProtKB-ARBA"/>
</dbReference>
<evidence type="ECO:0000256" key="3">
    <source>
        <dbReference type="ARBA" id="ARBA00022741"/>
    </source>
</evidence>
<name>A0A382CME2_9ZZZZ</name>
<dbReference type="InterPro" id="IPR017871">
    <property type="entry name" value="ABC_transporter-like_CS"/>
</dbReference>
<evidence type="ECO:0000256" key="4">
    <source>
        <dbReference type="ARBA" id="ARBA00022840"/>
    </source>
</evidence>
<keyword evidence="4" id="KW-0067">ATP-binding</keyword>
<sequence length="190" mass="20918">MSQGEFVAIKGPSGSGKSTMMNIIGLLDRPTQGKYILANNDVSTMNDKTRSKIRGKVFGFVFQSYNLIPRLSAVRQVEMPLMYRKDKDRRKKSIVALSKIGLGERIFHSPVELSGGEQQRVSIARALVGEPKIILADEPTGALDTKTGEEIIGIFKNLSEEGITVIIITHDNSVARNATRIIEMKDGMVI</sequence>
<comment type="similarity">
    <text evidence="1">Belongs to the ABC transporter superfamily.</text>
</comment>
<dbReference type="AlphaFoldDB" id="A0A382CME2"/>
<evidence type="ECO:0000256" key="2">
    <source>
        <dbReference type="ARBA" id="ARBA00022448"/>
    </source>
</evidence>
<evidence type="ECO:0000313" key="6">
    <source>
        <dbReference type="EMBL" id="SVB26467.1"/>
    </source>
</evidence>
<reference evidence="6" key="1">
    <citation type="submission" date="2018-05" db="EMBL/GenBank/DDBJ databases">
        <authorList>
            <person name="Lanie J.A."/>
            <person name="Ng W.-L."/>
            <person name="Kazmierczak K.M."/>
            <person name="Andrzejewski T.M."/>
            <person name="Davidsen T.M."/>
            <person name="Wayne K.J."/>
            <person name="Tettelin H."/>
            <person name="Glass J.I."/>
            <person name="Rusch D."/>
            <person name="Podicherti R."/>
            <person name="Tsui H.-C.T."/>
            <person name="Winkler M.E."/>
        </authorList>
    </citation>
    <scope>NUCLEOTIDE SEQUENCE</scope>
</reference>
<accession>A0A382CME2</accession>
<dbReference type="PANTHER" id="PTHR42798">
    <property type="entry name" value="LIPOPROTEIN-RELEASING SYSTEM ATP-BINDING PROTEIN LOLD"/>
    <property type="match status" value="1"/>
</dbReference>
<dbReference type="GO" id="GO:0022857">
    <property type="term" value="F:transmembrane transporter activity"/>
    <property type="evidence" value="ECO:0007669"/>
    <property type="project" value="UniProtKB-ARBA"/>
</dbReference>
<dbReference type="FunFam" id="3.40.50.300:FF:000032">
    <property type="entry name" value="Export ABC transporter ATP-binding protein"/>
    <property type="match status" value="1"/>
</dbReference>
<dbReference type="PANTHER" id="PTHR42798:SF6">
    <property type="entry name" value="CELL DIVISION ATP-BINDING PROTEIN FTSE"/>
    <property type="match status" value="1"/>
</dbReference>
<protein>
    <recommendedName>
        <fullName evidence="5">ABC transporter domain-containing protein</fullName>
    </recommendedName>
</protein>
<dbReference type="GO" id="GO:0005524">
    <property type="term" value="F:ATP binding"/>
    <property type="evidence" value="ECO:0007669"/>
    <property type="project" value="UniProtKB-KW"/>
</dbReference>
<dbReference type="SUPFAM" id="SSF52540">
    <property type="entry name" value="P-loop containing nucleoside triphosphate hydrolases"/>
    <property type="match status" value="1"/>
</dbReference>
<evidence type="ECO:0000259" key="5">
    <source>
        <dbReference type="PROSITE" id="PS50893"/>
    </source>
</evidence>
<keyword evidence="3" id="KW-0547">Nucleotide-binding</keyword>
<feature type="domain" description="ABC transporter" evidence="5">
    <location>
        <begin position="1"/>
        <end position="190"/>
    </location>
</feature>
<dbReference type="InterPro" id="IPR003439">
    <property type="entry name" value="ABC_transporter-like_ATP-bd"/>
</dbReference>
<dbReference type="InterPro" id="IPR003593">
    <property type="entry name" value="AAA+_ATPase"/>
</dbReference>
<dbReference type="Pfam" id="PF00005">
    <property type="entry name" value="ABC_tran"/>
    <property type="match status" value="1"/>
</dbReference>
<organism evidence="6">
    <name type="scientific">marine metagenome</name>
    <dbReference type="NCBI Taxonomy" id="408172"/>
    <lineage>
        <taxon>unclassified sequences</taxon>
        <taxon>metagenomes</taxon>
        <taxon>ecological metagenomes</taxon>
    </lineage>
</organism>
<dbReference type="PROSITE" id="PS50893">
    <property type="entry name" value="ABC_TRANSPORTER_2"/>
    <property type="match status" value="1"/>
</dbReference>
<dbReference type="GO" id="GO:0016887">
    <property type="term" value="F:ATP hydrolysis activity"/>
    <property type="evidence" value="ECO:0007669"/>
    <property type="project" value="InterPro"/>
</dbReference>
<evidence type="ECO:0000256" key="1">
    <source>
        <dbReference type="ARBA" id="ARBA00005417"/>
    </source>
</evidence>
<gene>
    <name evidence="6" type="ORF">METZ01_LOCUS179321</name>
</gene>
<dbReference type="SMART" id="SM00382">
    <property type="entry name" value="AAA"/>
    <property type="match status" value="1"/>
</dbReference>
<proteinExistence type="inferred from homology"/>
<keyword evidence="2" id="KW-0813">Transport</keyword>
<dbReference type="InterPro" id="IPR017911">
    <property type="entry name" value="MacB-like_ATP-bd"/>
</dbReference>
<dbReference type="CDD" id="cd03255">
    <property type="entry name" value="ABC_MJ0796_LolCDE_FtsE"/>
    <property type="match status" value="1"/>
</dbReference>
<dbReference type="Gene3D" id="3.40.50.300">
    <property type="entry name" value="P-loop containing nucleotide triphosphate hydrolases"/>
    <property type="match status" value="1"/>
</dbReference>
<dbReference type="PROSITE" id="PS00211">
    <property type="entry name" value="ABC_TRANSPORTER_1"/>
    <property type="match status" value="1"/>
</dbReference>